<reference evidence="3" key="1">
    <citation type="submission" date="2016-11" db="EMBL/GenBank/DDBJ databases">
        <authorList>
            <person name="Varghese N."/>
            <person name="Submissions S."/>
        </authorList>
    </citation>
    <scope>NUCLEOTIDE SEQUENCE [LARGE SCALE GENOMIC DNA]</scope>
    <source>
        <strain evidence="3">DSM 22363</strain>
    </source>
</reference>
<evidence type="ECO:0008006" key="4">
    <source>
        <dbReference type="Google" id="ProtNLM"/>
    </source>
</evidence>
<dbReference type="STRING" id="1123272.SAMN02745824_1068"/>
<accession>A0A1N6CVD4</accession>
<gene>
    <name evidence="2" type="ORF">SAMN02745824_1068</name>
</gene>
<protein>
    <recommendedName>
        <fullName evidence="4">UrcA family protein</fullName>
    </recommendedName>
</protein>
<organism evidence="2 3">
    <name type="scientific">Parasphingorhabdus marina DSM 22363</name>
    <dbReference type="NCBI Taxonomy" id="1123272"/>
    <lineage>
        <taxon>Bacteria</taxon>
        <taxon>Pseudomonadati</taxon>
        <taxon>Pseudomonadota</taxon>
        <taxon>Alphaproteobacteria</taxon>
        <taxon>Sphingomonadales</taxon>
        <taxon>Sphingomonadaceae</taxon>
        <taxon>Parasphingorhabdus</taxon>
    </lineage>
</organism>
<dbReference type="NCBIfam" id="NF047636">
    <property type="entry name" value="CC_3452_fam"/>
    <property type="match status" value="1"/>
</dbReference>
<dbReference type="InterPro" id="IPR058067">
    <property type="entry name" value="CC_3452-like"/>
</dbReference>
<dbReference type="Pfam" id="PF26624">
    <property type="entry name" value="DUF8200"/>
    <property type="match status" value="1"/>
</dbReference>
<sequence length="109" mass="11311">MLLSQSPSRSLVTLFAAAITTGLLFTASTASARSNAIVYTAELAAPVEAANHIIRGTVIRCAATECKGTKSSSSARSVCAKLARKVGPLESFSYKGEAMDAEALARCNK</sequence>
<dbReference type="AlphaFoldDB" id="A0A1N6CVD4"/>
<evidence type="ECO:0000313" key="3">
    <source>
        <dbReference type="Proteomes" id="UP000185192"/>
    </source>
</evidence>
<dbReference type="Proteomes" id="UP000185192">
    <property type="component" value="Unassembled WGS sequence"/>
</dbReference>
<dbReference type="RefSeq" id="WP_074204044.1">
    <property type="nucleotide sequence ID" value="NZ_FSQW01000001.1"/>
</dbReference>
<proteinExistence type="predicted"/>
<dbReference type="InterPro" id="IPR058513">
    <property type="entry name" value="DUF8200"/>
</dbReference>
<dbReference type="OrthoDB" id="7594837at2"/>
<dbReference type="EMBL" id="FSQW01000001">
    <property type="protein sequence ID" value="SIN62435.1"/>
    <property type="molecule type" value="Genomic_DNA"/>
</dbReference>
<evidence type="ECO:0000256" key="1">
    <source>
        <dbReference type="SAM" id="SignalP"/>
    </source>
</evidence>
<keyword evidence="1" id="KW-0732">Signal</keyword>
<evidence type="ECO:0000313" key="2">
    <source>
        <dbReference type="EMBL" id="SIN62435.1"/>
    </source>
</evidence>
<keyword evidence="3" id="KW-1185">Reference proteome</keyword>
<name>A0A1N6CVD4_9SPHN</name>
<feature type="signal peptide" evidence="1">
    <location>
        <begin position="1"/>
        <end position="32"/>
    </location>
</feature>
<feature type="chain" id="PRO_5009935364" description="UrcA family protein" evidence="1">
    <location>
        <begin position="33"/>
        <end position="109"/>
    </location>
</feature>